<comment type="caution">
    <text evidence="2">The sequence shown here is derived from an EMBL/GenBank/DDBJ whole genome shotgun (WGS) entry which is preliminary data.</text>
</comment>
<dbReference type="Proteomes" id="UP000824540">
    <property type="component" value="Unassembled WGS sequence"/>
</dbReference>
<proteinExistence type="predicted"/>
<keyword evidence="1" id="KW-1133">Transmembrane helix</keyword>
<gene>
    <name evidence="2" type="ORF">JZ751_012377</name>
</gene>
<sequence length="129" mass="14752">MPPQEEGDGYQMSAAQTLTAFNDGRLPQIRYGHITWPFGSHGRKRRHHRLSRLLPQRVVLLSPQPLPLLSISQHYSKGLIHKVSQAQRCEGPAFPPHPRHSIMGIFSLSLFTLWVACLYLWDTSHTHLL</sequence>
<keyword evidence="1" id="KW-0472">Membrane</keyword>
<dbReference type="AlphaFoldDB" id="A0A8T2PSA4"/>
<keyword evidence="1" id="KW-0812">Transmembrane</keyword>
<evidence type="ECO:0000313" key="2">
    <source>
        <dbReference type="EMBL" id="KAG9354253.1"/>
    </source>
</evidence>
<protein>
    <submittedName>
        <fullName evidence="2">Uncharacterized protein</fullName>
    </submittedName>
</protein>
<organism evidence="2 3">
    <name type="scientific">Albula glossodonta</name>
    <name type="common">roundjaw bonefish</name>
    <dbReference type="NCBI Taxonomy" id="121402"/>
    <lineage>
        <taxon>Eukaryota</taxon>
        <taxon>Metazoa</taxon>
        <taxon>Chordata</taxon>
        <taxon>Craniata</taxon>
        <taxon>Vertebrata</taxon>
        <taxon>Euteleostomi</taxon>
        <taxon>Actinopterygii</taxon>
        <taxon>Neopterygii</taxon>
        <taxon>Teleostei</taxon>
        <taxon>Albuliformes</taxon>
        <taxon>Albulidae</taxon>
        <taxon>Albula</taxon>
    </lineage>
</organism>
<dbReference type="EMBL" id="JAFBMS010000003">
    <property type="protein sequence ID" value="KAG9354253.1"/>
    <property type="molecule type" value="Genomic_DNA"/>
</dbReference>
<reference evidence="2" key="1">
    <citation type="thesis" date="2021" institute="BYU ScholarsArchive" country="Provo, UT, USA">
        <title>Applications of and Algorithms for Genome Assembly and Genomic Analyses with an Emphasis on Marine Teleosts.</title>
        <authorList>
            <person name="Pickett B.D."/>
        </authorList>
    </citation>
    <scope>NUCLEOTIDE SEQUENCE</scope>
    <source>
        <strain evidence="2">HI-2016</strain>
    </source>
</reference>
<accession>A0A8T2PSA4</accession>
<evidence type="ECO:0000256" key="1">
    <source>
        <dbReference type="SAM" id="Phobius"/>
    </source>
</evidence>
<feature type="transmembrane region" description="Helical" evidence="1">
    <location>
        <begin position="102"/>
        <end position="121"/>
    </location>
</feature>
<evidence type="ECO:0000313" key="3">
    <source>
        <dbReference type="Proteomes" id="UP000824540"/>
    </source>
</evidence>
<keyword evidence="3" id="KW-1185">Reference proteome</keyword>
<name>A0A8T2PSA4_9TELE</name>